<reference evidence="4 5" key="1">
    <citation type="submission" date="2018-09" db="EMBL/GenBank/DDBJ databases">
        <title>Paenibacillus aracenensis nov. sp. isolated from a cave in southern Spain.</title>
        <authorList>
            <person name="Jurado V."/>
            <person name="Gutierrez-Patricio S."/>
            <person name="Gonzalez-Pimentel J.L."/>
            <person name="Miller A.Z."/>
            <person name="Laiz L."/>
            <person name="Saiz-Jimenez C."/>
        </authorList>
    </citation>
    <scope>NUCLEOTIDE SEQUENCE [LARGE SCALE GENOMIC DNA]</scope>
    <source>
        <strain evidence="4 5">DSM 22867</strain>
    </source>
</reference>
<keyword evidence="2 3" id="KW-0472">Membrane</keyword>
<feature type="transmembrane region" description="Helical" evidence="3">
    <location>
        <begin position="286"/>
        <end position="315"/>
    </location>
</feature>
<protein>
    <submittedName>
        <fullName evidence="4">Spore germination protein</fullName>
    </submittedName>
</protein>
<evidence type="ECO:0000256" key="1">
    <source>
        <dbReference type="ARBA" id="ARBA00005278"/>
    </source>
</evidence>
<dbReference type="PANTHER" id="PTHR22550:SF5">
    <property type="entry name" value="LEUCINE ZIPPER PROTEIN 4"/>
    <property type="match status" value="1"/>
</dbReference>
<keyword evidence="5" id="KW-1185">Reference proteome</keyword>
<comment type="similarity">
    <text evidence="1">Belongs to the GerABKA family.</text>
</comment>
<dbReference type="GO" id="GO:0016020">
    <property type="term" value="C:membrane"/>
    <property type="evidence" value="ECO:0007669"/>
    <property type="project" value="InterPro"/>
</dbReference>
<organism evidence="4 5">
    <name type="scientific">Paenibacillus nanensis</name>
    <dbReference type="NCBI Taxonomy" id="393251"/>
    <lineage>
        <taxon>Bacteria</taxon>
        <taxon>Bacillati</taxon>
        <taxon>Bacillota</taxon>
        <taxon>Bacilli</taxon>
        <taxon>Bacillales</taxon>
        <taxon>Paenibacillaceae</taxon>
        <taxon>Paenibacillus</taxon>
    </lineage>
</organism>
<proteinExistence type="inferred from homology"/>
<keyword evidence="3" id="KW-1133">Transmembrane helix</keyword>
<evidence type="ECO:0000256" key="3">
    <source>
        <dbReference type="SAM" id="Phobius"/>
    </source>
</evidence>
<evidence type="ECO:0000256" key="2">
    <source>
        <dbReference type="ARBA" id="ARBA00023136"/>
    </source>
</evidence>
<feature type="transmembrane region" description="Helical" evidence="3">
    <location>
        <begin position="387"/>
        <end position="408"/>
    </location>
</feature>
<evidence type="ECO:0000313" key="5">
    <source>
        <dbReference type="Proteomes" id="UP000266482"/>
    </source>
</evidence>
<dbReference type="PIRSF" id="PIRSF005690">
    <property type="entry name" value="GerBA"/>
    <property type="match status" value="1"/>
</dbReference>
<dbReference type="Proteomes" id="UP000266482">
    <property type="component" value="Unassembled WGS sequence"/>
</dbReference>
<dbReference type="Pfam" id="PF03323">
    <property type="entry name" value="GerA"/>
    <property type="match status" value="1"/>
</dbReference>
<dbReference type="PANTHER" id="PTHR22550">
    <property type="entry name" value="SPORE GERMINATION PROTEIN"/>
    <property type="match status" value="1"/>
</dbReference>
<feature type="transmembrane region" description="Helical" evidence="3">
    <location>
        <begin position="420"/>
        <end position="446"/>
    </location>
</feature>
<dbReference type="InterPro" id="IPR050768">
    <property type="entry name" value="UPF0353/GerABKA_families"/>
</dbReference>
<feature type="transmembrane region" description="Helical" evidence="3">
    <location>
        <begin position="256"/>
        <end position="274"/>
    </location>
</feature>
<name>A0A3A1UUX9_9BACL</name>
<keyword evidence="3" id="KW-0812">Transmembrane</keyword>
<comment type="caution">
    <text evidence="4">The sequence shown here is derived from an EMBL/GenBank/DDBJ whole genome shotgun (WGS) entry which is preliminary data.</text>
</comment>
<sequence>MERQSRALWMRNRQNMSVVTEGAIMDFNNTAVSTLLQETFKASNDFSTRHTVKEHWAVRYYYLTSLCDSIKLNESIEKPLLSSQSAEDFIDTLLTLGAVKQPDVSKLPELIITGHVVIQLMENVFSLDAKKSLNTQSQEVKIEHVLMGPQKALSEDLLTNINIIRSRYQKHELHLEQYVLGRSSKTETALLFDVHLAKPHILDRVRSKLLSIDVDIVHSTGQLEILMNNRRISLFPTMITTERPDRIVLNLSQGKVVLLLQGSPFALVLPAVFFDFMSAMDDLNQAYWISTGLIVIRYIALAIALTLPALYISLISFNPEVTRIQLTMSIAGSRAAVPYPSYFEVLFMLFLIEALVEASLRLPKFIGSTATTVGGLILGQAAQQAGLVSSIMIIITSAVAISNFVIPINTMSAAMRIVKYPLILLAILFGFIGTVAGMFFLIGYLANMRSFDEPYLKLFLGERRTSRPNKSR</sequence>
<dbReference type="GO" id="GO:0009847">
    <property type="term" value="P:spore germination"/>
    <property type="evidence" value="ECO:0007669"/>
    <property type="project" value="InterPro"/>
</dbReference>
<feature type="transmembrane region" description="Helical" evidence="3">
    <location>
        <begin position="336"/>
        <end position="356"/>
    </location>
</feature>
<gene>
    <name evidence="4" type="ORF">D3P08_21205</name>
</gene>
<dbReference type="AlphaFoldDB" id="A0A3A1UUX9"/>
<dbReference type="EMBL" id="QXQA01000016">
    <property type="protein sequence ID" value="RIX50073.1"/>
    <property type="molecule type" value="Genomic_DNA"/>
</dbReference>
<dbReference type="InterPro" id="IPR004995">
    <property type="entry name" value="Spore_Ger"/>
</dbReference>
<dbReference type="OrthoDB" id="1726708at2"/>
<accession>A0A3A1UUX9</accession>
<evidence type="ECO:0000313" key="4">
    <source>
        <dbReference type="EMBL" id="RIX50073.1"/>
    </source>
</evidence>